<reference evidence="1 2" key="1">
    <citation type="submission" date="2016-12" db="EMBL/GenBank/DDBJ databases">
        <title>The genomes of Aspergillus section Nigri reveals drivers in fungal speciation.</title>
        <authorList>
            <consortium name="DOE Joint Genome Institute"/>
            <person name="Vesth T.C."/>
            <person name="Nybo J."/>
            <person name="Theobald S."/>
            <person name="Brandl J."/>
            <person name="Frisvad J.C."/>
            <person name="Nielsen K.F."/>
            <person name="Lyhne E.K."/>
            <person name="Kogle M.E."/>
            <person name="Kuo A."/>
            <person name="Riley R."/>
            <person name="Clum A."/>
            <person name="Nolan M."/>
            <person name="Lipzen A."/>
            <person name="Salamov A."/>
            <person name="Henrissat B."/>
            <person name="Wiebenga A."/>
            <person name="De Vries R.P."/>
            <person name="Grigoriev I.V."/>
            <person name="Mortensen U.H."/>
            <person name="Andersen M.R."/>
            <person name="Baker S.E."/>
        </authorList>
    </citation>
    <scope>NUCLEOTIDE SEQUENCE [LARGE SCALE GENOMIC DNA]</scope>
    <source>
        <strain evidence="1 2">JOP 1030-1</strain>
    </source>
</reference>
<protein>
    <recommendedName>
        <fullName evidence="3">F-box domain-containing protein</fullName>
    </recommendedName>
</protein>
<keyword evidence="2" id="KW-1185">Reference proteome</keyword>
<dbReference type="Proteomes" id="UP000248349">
    <property type="component" value="Unassembled WGS sequence"/>
</dbReference>
<dbReference type="RefSeq" id="XP_025435775.1">
    <property type="nucleotide sequence ID" value="XM_025580006.1"/>
</dbReference>
<accession>A0A318ZZU7</accession>
<dbReference type="AlphaFoldDB" id="A0A318ZZU7"/>
<evidence type="ECO:0000313" key="2">
    <source>
        <dbReference type="Proteomes" id="UP000248349"/>
    </source>
</evidence>
<name>A0A318ZZU7_9EURO</name>
<evidence type="ECO:0000313" key="1">
    <source>
        <dbReference type="EMBL" id="PYH49793.1"/>
    </source>
</evidence>
<organism evidence="1 2">
    <name type="scientific">Aspergillus saccharolyticus JOP 1030-1</name>
    <dbReference type="NCBI Taxonomy" id="1450539"/>
    <lineage>
        <taxon>Eukaryota</taxon>
        <taxon>Fungi</taxon>
        <taxon>Dikarya</taxon>
        <taxon>Ascomycota</taxon>
        <taxon>Pezizomycotina</taxon>
        <taxon>Eurotiomycetes</taxon>
        <taxon>Eurotiomycetidae</taxon>
        <taxon>Eurotiales</taxon>
        <taxon>Aspergillaceae</taxon>
        <taxon>Aspergillus</taxon>
        <taxon>Aspergillus subgen. Circumdati</taxon>
    </lineage>
</organism>
<dbReference type="GeneID" id="37081235"/>
<proteinExistence type="predicted"/>
<evidence type="ECO:0008006" key="3">
    <source>
        <dbReference type="Google" id="ProtNLM"/>
    </source>
</evidence>
<dbReference type="OrthoDB" id="2520703at2759"/>
<dbReference type="EMBL" id="KZ821218">
    <property type="protein sequence ID" value="PYH49793.1"/>
    <property type="molecule type" value="Genomic_DNA"/>
</dbReference>
<sequence length="302" mass="35695">MEHLPRELILSIGRLSQNSTLCSLVRCCRRLHDILEPLIYSKLRLVPPLSNIYVSLFMRLWRHPDLARLVRLVEIHLPIFRQGQPQYQLNEDKVPDLPQFIQDVQNELFDPKDTRPRVWWGSKMRSGDWSFWLGVMLVRWTHLESVEFVGLYNNHAICDLLYRAGKRHRPFHETPPYPLLRRVAVRDCEQGFDLEEVLTPFFYFPAVETVDVAQLWEGRGREEDLLSWRRENSHARCPVRRITIRSLKHSRGTLTWLADCSDLEHISLHIACIYVGDPDIRFGVPFDPPRFLRALLPFTDRL</sequence>
<gene>
    <name evidence="1" type="ORF">BP01DRAFT_6640</name>
</gene>